<reference evidence="1 2" key="1">
    <citation type="submission" date="2021-04" db="EMBL/GenBank/DDBJ databases">
        <title>Description of novel Flavobacterium sp. F-328.</title>
        <authorList>
            <person name="Saticioglu I.B."/>
        </authorList>
    </citation>
    <scope>NUCLEOTIDE SEQUENCE [LARGE SCALE GENOMIC DNA]</scope>
    <source>
        <strain evidence="1 2">F-328</strain>
    </source>
</reference>
<proteinExistence type="predicted"/>
<protein>
    <submittedName>
        <fullName evidence="1">Uncharacterized protein</fullName>
    </submittedName>
</protein>
<comment type="caution">
    <text evidence="1">The sequence shown here is derived from an EMBL/GenBank/DDBJ whole genome shotgun (WGS) entry which is preliminary data.</text>
</comment>
<dbReference type="Proteomes" id="UP000679008">
    <property type="component" value="Unassembled WGS sequence"/>
</dbReference>
<evidence type="ECO:0000313" key="2">
    <source>
        <dbReference type="Proteomes" id="UP000679008"/>
    </source>
</evidence>
<evidence type="ECO:0000313" key="1">
    <source>
        <dbReference type="EMBL" id="MBQ0907479.1"/>
    </source>
</evidence>
<keyword evidence="2" id="KW-1185">Reference proteome</keyword>
<name>A0ABS5D0F1_9FLAO</name>
<dbReference type="RefSeq" id="WP_210788024.1">
    <property type="nucleotide sequence ID" value="NZ_JAGPXB010000001.1"/>
</dbReference>
<gene>
    <name evidence="1" type="ORF">KBJ98_02055</name>
</gene>
<sequence>MLTKIGDSTFDKIKAFYINPEEFPLSDKLEEIRCRWVVITSFTAKGYGKIEIANMLVKDFGIKQAQAYIDIRNAENIFGSITQTSNEASRAMWLEWTRDYLKRCRQKNDRVNEAKALALLAQYGNLDEDKLEFNPEKLENKEIRIVLPKQMLTVLENMVGKGTADFNNLNVTDVNFEELTND</sequence>
<organism evidence="1 2">
    <name type="scientific">Flavobacterium erciyesense</name>
    <dbReference type="NCBI Taxonomy" id="2825842"/>
    <lineage>
        <taxon>Bacteria</taxon>
        <taxon>Pseudomonadati</taxon>
        <taxon>Bacteroidota</taxon>
        <taxon>Flavobacteriia</taxon>
        <taxon>Flavobacteriales</taxon>
        <taxon>Flavobacteriaceae</taxon>
        <taxon>Flavobacterium</taxon>
    </lineage>
</organism>
<accession>A0ABS5D0F1</accession>
<dbReference type="EMBL" id="JAGPXB010000001">
    <property type="protein sequence ID" value="MBQ0907479.1"/>
    <property type="molecule type" value="Genomic_DNA"/>
</dbReference>